<organism evidence="5 6">
    <name type="scientific">Holothuria leucospilota</name>
    <name type="common">Black long sea cucumber</name>
    <name type="synonym">Mertensiothuria leucospilota</name>
    <dbReference type="NCBI Taxonomy" id="206669"/>
    <lineage>
        <taxon>Eukaryota</taxon>
        <taxon>Metazoa</taxon>
        <taxon>Echinodermata</taxon>
        <taxon>Eleutherozoa</taxon>
        <taxon>Echinozoa</taxon>
        <taxon>Holothuroidea</taxon>
        <taxon>Aspidochirotacea</taxon>
        <taxon>Aspidochirotida</taxon>
        <taxon>Holothuriidae</taxon>
        <taxon>Holothuria</taxon>
    </lineage>
</organism>
<keyword evidence="1" id="KW-0863">Zinc-finger</keyword>
<dbReference type="PROSITE" id="PS50158">
    <property type="entry name" value="ZF_CCHC"/>
    <property type="match status" value="1"/>
</dbReference>
<gene>
    <name evidence="5" type="ORF">HOLleu_35672</name>
</gene>
<dbReference type="InterPro" id="IPR050907">
    <property type="entry name" value="SRSF"/>
</dbReference>
<evidence type="ECO:0000256" key="2">
    <source>
        <dbReference type="PROSITE-ProRule" id="PRU00176"/>
    </source>
</evidence>
<evidence type="ECO:0000256" key="1">
    <source>
        <dbReference type="PROSITE-ProRule" id="PRU00047"/>
    </source>
</evidence>
<dbReference type="SMART" id="SM00343">
    <property type="entry name" value="ZnF_C2HC"/>
    <property type="match status" value="1"/>
</dbReference>
<protein>
    <submittedName>
        <fullName evidence="5">Serine/arginine-rich splicing factor 7</fullName>
    </submittedName>
</protein>
<evidence type="ECO:0000259" key="3">
    <source>
        <dbReference type="PROSITE" id="PS50102"/>
    </source>
</evidence>
<dbReference type="FunFam" id="3.30.70.330:FF:001074">
    <property type="entry name" value="Splicing factor, arginine/serine-rich 7"/>
    <property type="match status" value="1"/>
</dbReference>
<reference evidence="5" key="1">
    <citation type="submission" date="2021-10" db="EMBL/GenBank/DDBJ databases">
        <title>Tropical sea cucumber genome reveals ecological adaptation and Cuvierian tubules defense mechanism.</title>
        <authorList>
            <person name="Chen T."/>
        </authorList>
    </citation>
    <scope>NUCLEOTIDE SEQUENCE</scope>
    <source>
        <strain evidence="5">Nanhai2018</strain>
        <tissue evidence="5">Muscle</tissue>
    </source>
</reference>
<dbReference type="InterPro" id="IPR036875">
    <property type="entry name" value="Znf_CCHC_sf"/>
</dbReference>
<feature type="domain" description="RRM" evidence="3">
    <location>
        <begin position="16"/>
        <end position="89"/>
    </location>
</feature>
<dbReference type="GO" id="GO:0003723">
    <property type="term" value="F:RNA binding"/>
    <property type="evidence" value="ECO:0007669"/>
    <property type="project" value="UniProtKB-UniRule"/>
</dbReference>
<dbReference type="Gene3D" id="3.30.70.330">
    <property type="match status" value="1"/>
</dbReference>
<dbReference type="EMBL" id="JAIZAY010000019">
    <property type="protein sequence ID" value="KAJ8023296.1"/>
    <property type="molecule type" value="Genomic_DNA"/>
</dbReference>
<dbReference type="InterPro" id="IPR001878">
    <property type="entry name" value="Znf_CCHC"/>
</dbReference>
<evidence type="ECO:0000259" key="4">
    <source>
        <dbReference type="PROSITE" id="PS50158"/>
    </source>
</evidence>
<evidence type="ECO:0000313" key="5">
    <source>
        <dbReference type="EMBL" id="KAJ8023296.1"/>
    </source>
</evidence>
<keyword evidence="6" id="KW-1185">Reference proteome</keyword>
<dbReference type="PANTHER" id="PTHR23147">
    <property type="entry name" value="SERINE/ARGININE RICH SPLICING FACTOR"/>
    <property type="match status" value="1"/>
</dbReference>
<evidence type="ECO:0000313" key="6">
    <source>
        <dbReference type="Proteomes" id="UP001152320"/>
    </source>
</evidence>
<dbReference type="Pfam" id="PF00098">
    <property type="entry name" value="zf-CCHC"/>
    <property type="match status" value="1"/>
</dbReference>
<dbReference type="InterPro" id="IPR012677">
    <property type="entry name" value="Nucleotide-bd_a/b_plait_sf"/>
</dbReference>
<dbReference type="Proteomes" id="UP001152320">
    <property type="component" value="Chromosome 19"/>
</dbReference>
<comment type="caution">
    <text evidence="5">The sequence shown here is derived from an EMBL/GenBank/DDBJ whole genome shotgun (WGS) entry which is preliminary data.</text>
</comment>
<name>A0A9Q0YQA5_HOLLE</name>
<dbReference type="SMART" id="SM00360">
    <property type="entry name" value="RRM"/>
    <property type="match status" value="1"/>
</dbReference>
<sequence>MSSSKAHYRDYGPIECKVYVGNLGEEASRHELWNTFQKYGELRNVWVARNPAGFAFVEFVDSRDASDAVKHLDNKMICGRRAVVELSSGESRKKYRGDGPSRGGPYGRTNERCYECGRVGHFARDCNSRRGGGGRYSSRRYSRCAILSASHLDQHTIAHTLLAAS</sequence>
<dbReference type="SUPFAM" id="SSF57756">
    <property type="entry name" value="Retrovirus zinc finger-like domains"/>
    <property type="match status" value="1"/>
</dbReference>
<dbReference type="Gene3D" id="4.10.60.10">
    <property type="entry name" value="Zinc finger, CCHC-type"/>
    <property type="match status" value="1"/>
</dbReference>
<dbReference type="SUPFAM" id="SSF54928">
    <property type="entry name" value="RNA-binding domain, RBD"/>
    <property type="match status" value="1"/>
</dbReference>
<dbReference type="Pfam" id="PF00076">
    <property type="entry name" value="RRM_1"/>
    <property type="match status" value="1"/>
</dbReference>
<dbReference type="AlphaFoldDB" id="A0A9Q0YQA5"/>
<keyword evidence="1" id="KW-0862">Zinc</keyword>
<dbReference type="CDD" id="cd12373">
    <property type="entry name" value="RRM_SRSF3_like"/>
    <property type="match status" value="1"/>
</dbReference>
<keyword evidence="2" id="KW-0694">RNA-binding</keyword>
<proteinExistence type="predicted"/>
<dbReference type="PROSITE" id="PS50102">
    <property type="entry name" value="RRM"/>
    <property type="match status" value="1"/>
</dbReference>
<dbReference type="OrthoDB" id="5970at2759"/>
<dbReference type="InterPro" id="IPR000504">
    <property type="entry name" value="RRM_dom"/>
</dbReference>
<accession>A0A9Q0YQA5</accession>
<dbReference type="GO" id="GO:0008270">
    <property type="term" value="F:zinc ion binding"/>
    <property type="evidence" value="ECO:0007669"/>
    <property type="project" value="UniProtKB-KW"/>
</dbReference>
<feature type="domain" description="CCHC-type" evidence="4">
    <location>
        <begin position="112"/>
        <end position="126"/>
    </location>
</feature>
<keyword evidence="1" id="KW-0479">Metal-binding</keyword>
<dbReference type="InterPro" id="IPR035979">
    <property type="entry name" value="RBD_domain_sf"/>
</dbReference>